<dbReference type="PANTHER" id="PTHR42847:SF4">
    <property type="entry name" value="ALKANESULFONATE MONOOXYGENASE-RELATED"/>
    <property type="match status" value="1"/>
</dbReference>
<keyword evidence="2" id="KW-0288">FMN</keyword>
<protein>
    <submittedName>
        <fullName evidence="6">Alkanesulfonate monooxygenase</fullName>
        <ecNumber evidence="6">1.14.14.5</ecNumber>
    </submittedName>
</protein>
<comment type="caution">
    <text evidence="6">The sequence shown here is derived from an EMBL/GenBank/DDBJ whole genome shotgun (WGS) entry which is preliminary data.</text>
</comment>
<reference evidence="6 7" key="1">
    <citation type="submission" date="2020-08" db="EMBL/GenBank/DDBJ databases">
        <title>Sequencing the genomes of 1000 actinobacteria strains.</title>
        <authorList>
            <person name="Klenk H.-P."/>
        </authorList>
    </citation>
    <scope>NUCLEOTIDE SEQUENCE [LARGE SCALE GENOMIC DNA]</scope>
    <source>
        <strain evidence="6 7">DSM 28796</strain>
    </source>
</reference>
<dbReference type="RefSeq" id="WP_221421126.1">
    <property type="nucleotide sequence ID" value="NZ_JACHLZ010000001.1"/>
</dbReference>
<dbReference type="GO" id="GO:0008726">
    <property type="term" value="F:alkanesulfonate monooxygenase activity"/>
    <property type="evidence" value="ECO:0007669"/>
    <property type="project" value="UniProtKB-EC"/>
</dbReference>
<dbReference type="EC" id="1.14.14.5" evidence="6"/>
<dbReference type="AlphaFoldDB" id="A0A841AH04"/>
<keyword evidence="1" id="KW-0285">Flavoprotein</keyword>
<evidence type="ECO:0000256" key="1">
    <source>
        <dbReference type="ARBA" id="ARBA00022630"/>
    </source>
</evidence>
<sequence>MSDAAVSPRFHWFLPPRGDAMAPTAVAVENAEPADPAQLMDFQTEVALAAEQGGFTGVLTPVGINCPDPWVVCSAVAARTSTLTFIVALRPSLASATLVAQQADTFRRLHHGRLILNIVTGGNPAEQAEYGVHVPHDERYDITDETLQAIRPLLDGGKVDFEGRHLHLVGAQLPEPTTQPVPIFFGGASAKAVEVAAARADTYLLWGEPLADIAARLDTVRKAARQAGRELSYGLRIHVISRDTSEEAWQVAADIQSGFDTDSVAEVQKLKASMDSVGQARMGALHGTEIPGSVQDLVVGPNLWSGIGLMREGVGTALVGSHDEVADRLVEYADLGIDEFILSSYPHRDEALRVGREVLPRVRERLSGRDSAQSSAVGA</sequence>
<evidence type="ECO:0000259" key="5">
    <source>
        <dbReference type="Pfam" id="PF00296"/>
    </source>
</evidence>
<dbReference type="Gene3D" id="3.20.20.30">
    <property type="entry name" value="Luciferase-like domain"/>
    <property type="match status" value="1"/>
</dbReference>
<evidence type="ECO:0000256" key="2">
    <source>
        <dbReference type="ARBA" id="ARBA00022643"/>
    </source>
</evidence>
<dbReference type="Pfam" id="PF00296">
    <property type="entry name" value="Bac_luciferase"/>
    <property type="match status" value="1"/>
</dbReference>
<dbReference type="SUPFAM" id="SSF51679">
    <property type="entry name" value="Bacterial luciferase-like"/>
    <property type="match status" value="1"/>
</dbReference>
<dbReference type="InterPro" id="IPR011251">
    <property type="entry name" value="Luciferase-like_dom"/>
</dbReference>
<dbReference type="InterPro" id="IPR036661">
    <property type="entry name" value="Luciferase-like_sf"/>
</dbReference>
<feature type="domain" description="Luciferase-like" evidence="5">
    <location>
        <begin position="9"/>
        <end position="339"/>
    </location>
</feature>
<keyword evidence="3 6" id="KW-0560">Oxidoreductase</keyword>
<evidence type="ECO:0000256" key="4">
    <source>
        <dbReference type="ARBA" id="ARBA00023033"/>
    </source>
</evidence>
<name>A0A841AH04_9MICO</name>
<evidence type="ECO:0000256" key="3">
    <source>
        <dbReference type="ARBA" id="ARBA00023002"/>
    </source>
</evidence>
<keyword evidence="7" id="KW-1185">Reference proteome</keyword>
<gene>
    <name evidence="6" type="ORF">HNR70_002177</name>
</gene>
<dbReference type="GO" id="GO:0046306">
    <property type="term" value="P:alkanesulfonate catabolic process"/>
    <property type="evidence" value="ECO:0007669"/>
    <property type="project" value="TreeGrafter"/>
</dbReference>
<dbReference type="Proteomes" id="UP000588158">
    <property type="component" value="Unassembled WGS sequence"/>
</dbReference>
<dbReference type="PANTHER" id="PTHR42847">
    <property type="entry name" value="ALKANESULFONATE MONOOXYGENASE"/>
    <property type="match status" value="1"/>
</dbReference>
<dbReference type="InterPro" id="IPR050172">
    <property type="entry name" value="SsuD_RutA_monooxygenase"/>
</dbReference>
<accession>A0A841AH04</accession>
<proteinExistence type="predicted"/>
<organism evidence="6 7">
    <name type="scientific">Brachybacterium aquaticum</name>
    <dbReference type="NCBI Taxonomy" id="1432564"/>
    <lineage>
        <taxon>Bacteria</taxon>
        <taxon>Bacillati</taxon>
        <taxon>Actinomycetota</taxon>
        <taxon>Actinomycetes</taxon>
        <taxon>Micrococcales</taxon>
        <taxon>Dermabacteraceae</taxon>
        <taxon>Brachybacterium</taxon>
    </lineage>
</organism>
<dbReference type="EMBL" id="JACHLZ010000001">
    <property type="protein sequence ID" value="MBB5832364.1"/>
    <property type="molecule type" value="Genomic_DNA"/>
</dbReference>
<keyword evidence="4 6" id="KW-0503">Monooxygenase</keyword>
<dbReference type="CDD" id="cd01094">
    <property type="entry name" value="Alkanesulfonate_monoxygenase"/>
    <property type="match status" value="1"/>
</dbReference>
<evidence type="ECO:0000313" key="7">
    <source>
        <dbReference type="Proteomes" id="UP000588158"/>
    </source>
</evidence>
<evidence type="ECO:0000313" key="6">
    <source>
        <dbReference type="EMBL" id="MBB5832364.1"/>
    </source>
</evidence>